<feature type="compositionally biased region" description="Acidic residues" evidence="8">
    <location>
        <begin position="206"/>
        <end position="218"/>
    </location>
</feature>
<proteinExistence type="predicted"/>
<dbReference type="FunFam" id="3.30.160.60:FF:000125">
    <property type="entry name" value="Putative zinc finger protein 143"/>
    <property type="match status" value="1"/>
</dbReference>
<feature type="region of interest" description="Disordered" evidence="8">
    <location>
        <begin position="265"/>
        <end position="351"/>
    </location>
</feature>
<dbReference type="GO" id="GO:0005667">
    <property type="term" value="C:transcription regulator complex"/>
    <property type="evidence" value="ECO:0007669"/>
    <property type="project" value="TreeGrafter"/>
</dbReference>
<organism evidence="10 11">
    <name type="scientific">Hypholoma sublateritium (strain FD-334 SS-4)</name>
    <dbReference type="NCBI Taxonomy" id="945553"/>
    <lineage>
        <taxon>Eukaryota</taxon>
        <taxon>Fungi</taxon>
        <taxon>Dikarya</taxon>
        <taxon>Basidiomycota</taxon>
        <taxon>Agaricomycotina</taxon>
        <taxon>Agaricomycetes</taxon>
        <taxon>Agaricomycetidae</taxon>
        <taxon>Agaricales</taxon>
        <taxon>Agaricineae</taxon>
        <taxon>Strophariaceae</taxon>
        <taxon>Hypholoma</taxon>
    </lineage>
</organism>
<feature type="compositionally biased region" description="Basic and acidic residues" evidence="8">
    <location>
        <begin position="1"/>
        <end position="17"/>
    </location>
</feature>
<feature type="compositionally biased region" description="Basic and acidic residues" evidence="8">
    <location>
        <begin position="31"/>
        <end position="40"/>
    </location>
</feature>
<dbReference type="InterPro" id="IPR036236">
    <property type="entry name" value="Znf_C2H2_sf"/>
</dbReference>
<evidence type="ECO:0000313" key="10">
    <source>
        <dbReference type="EMBL" id="KJA27213.1"/>
    </source>
</evidence>
<keyword evidence="2" id="KW-0479">Metal-binding</keyword>
<evidence type="ECO:0000256" key="8">
    <source>
        <dbReference type="SAM" id="MobiDB-lite"/>
    </source>
</evidence>
<feature type="compositionally biased region" description="Low complexity" evidence="8">
    <location>
        <begin position="560"/>
        <end position="570"/>
    </location>
</feature>
<dbReference type="Pfam" id="PF00096">
    <property type="entry name" value="zf-C2H2"/>
    <property type="match status" value="4"/>
</dbReference>
<feature type="region of interest" description="Disordered" evidence="8">
    <location>
        <begin position="543"/>
        <end position="629"/>
    </location>
</feature>
<dbReference type="InterPro" id="IPR013087">
    <property type="entry name" value="Znf_C2H2_type"/>
</dbReference>
<dbReference type="PROSITE" id="PS00028">
    <property type="entry name" value="ZINC_FINGER_C2H2_1"/>
    <property type="match status" value="4"/>
</dbReference>
<feature type="compositionally biased region" description="Polar residues" evidence="8">
    <location>
        <begin position="307"/>
        <end position="318"/>
    </location>
</feature>
<dbReference type="SMART" id="SM00355">
    <property type="entry name" value="ZnF_C2H2"/>
    <property type="match status" value="4"/>
</dbReference>
<feature type="domain" description="C2H2-type" evidence="9">
    <location>
        <begin position="350"/>
        <end position="379"/>
    </location>
</feature>
<dbReference type="FunFam" id="3.30.160.60:FF:000690">
    <property type="entry name" value="Zinc finger protein 354C"/>
    <property type="match status" value="1"/>
</dbReference>
<reference evidence="11" key="1">
    <citation type="submission" date="2014-04" db="EMBL/GenBank/DDBJ databases">
        <title>Evolutionary Origins and Diversification of the Mycorrhizal Mutualists.</title>
        <authorList>
            <consortium name="DOE Joint Genome Institute"/>
            <consortium name="Mycorrhizal Genomics Consortium"/>
            <person name="Kohler A."/>
            <person name="Kuo A."/>
            <person name="Nagy L.G."/>
            <person name="Floudas D."/>
            <person name="Copeland A."/>
            <person name="Barry K.W."/>
            <person name="Cichocki N."/>
            <person name="Veneault-Fourrey C."/>
            <person name="LaButti K."/>
            <person name="Lindquist E.A."/>
            <person name="Lipzen A."/>
            <person name="Lundell T."/>
            <person name="Morin E."/>
            <person name="Murat C."/>
            <person name="Riley R."/>
            <person name="Ohm R."/>
            <person name="Sun H."/>
            <person name="Tunlid A."/>
            <person name="Henrissat B."/>
            <person name="Grigoriev I.V."/>
            <person name="Hibbett D.S."/>
            <person name="Martin F."/>
        </authorList>
    </citation>
    <scope>NUCLEOTIDE SEQUENCE [LARGE SCALE GENOMIC DNA]</scope>
    <source>
        <strain evidence="11">FD-334 SS-4</strain>
    </source>
</reference>
<dbReference type="PANTHER" id="PTHR14003">
    <property type="entry name" value="TRANSCRIPTIONAL REPRESSOR PROTEIN YY"/>
    <property type="match status" value="1"/>
</dbReference>
<dbReference type="Gene3D" id="3.30.160.60">
    <property type="entry name" value="Classic Zinc Finger"/>
    <property type="match status" value="4"/>
</dbReference>
<feature type="domain" description="C2H2-type" evidence="9">
    <location>
        <begin position="440"/>
        <end position="469"/>
    </location>
</feature>
<feature type="compositionally biased region" description="Basic and acidic residues" evidence="8">
    <location>
        <begin position="342"/>
        <end position="351"/>
    </location>
</feature>
<dbReference type="STRING" id="945553.A0A0D2MT75"/>
<dbReference type="EMBL" id="KN817525">
    <property type="protein sequence ID" value="KJA27213.1"/>
    <property type="molecule type" value="Genomic_DNA"/>
</dbReference>
<dbReference type="AlphaFoldDB" id="A0A0D2MT75"/>
<feature type="compositionally biased region" description="Basic and acidic residues" evidence="8">
    <location>
        <begin position="150"/>
        <end position="165"/>
    </location>
</feature>
<feature type="compositionally biased region" description="Basic and acidic residues" evidence="8">
    <location>
        <begin position="582"/>
        <end position="592"/>
    </location>
</feature>
<dbReference type="PROSITE" id="PS50157">
    <property type="entry name" value="ZINC_FINGER_C2H2_2"/>
    <property type="match status" value="4"/>
</dbReference>
<sequence length="629" mass="68836">MDHEEHVLNLSDVVHDETIDDEAPQEANTAESHHQSRASDFDSTDDMLSPIHVSYPVSDHPTHHLAASDSYSVEMLEREIASLLNQNASAASAALLSAAAQQRQANIELGRDGTDEQLDSSTDNIGGLGLGLSGLAAVLQAVHAQGLNSRAEDQRDSHSTQEQKTTRTAPAFHSLTAGETADDTSRQRRRADGKSGSEGSDYLFQEQEDVDERDEFDNQDGGLCHPPSPRQSEDPPATSNGLPSVGGGVFSNLDDILNQFSAQFEPDPTHEHSHDLSPPDSPPVISHAHDLEPETPAVPPSQAPILTPSNRTSAQQPVASTSYSTSNAESSHKRGRKPPAPLKEKGSSIHTCDEDHCQKSFTRRSDLARHRRIHTGERPFMCSHDGCGKTFIQRSALHVHSRVHTGEKPHCCEYPGCGKTFGDSSSLARHRRTHTGKRPYKCEDPSCEKTFTRRTTLTTHMRTHDPNWEPDPNVKYNFKGKKRKLVDDEDDDEQELAESVRTISELFQAGGNSMIPRAAHSDEPLEVRVASISAEIAAAIAQAQSRGYEDEEDEEGEESGSGQEMGGVEMIGPNTSGIRGVSVEEREIRSNKDSNFSLREEDEDSDAFPAPLRARKARELAASGSKRKR</sequence>
<dbReference type="Proteomes" id="UP000054270">
    <property type="component" value="Unassembled WGS sequence"/>
</dbReference>
<feature type="compositionally biased region" description="Low complexity" evidence="8">
    <location>
        <begin position="319"/>
        <end position="329"/>
    </location>
</feature>
<evidence type="ECO:0000313" key="11">
    <source>
        <dbReference type="Proteomes" id="UP000054270"/>
    </source>
</evidence>
<dbReference type="FunFam" id="3.30.160.60:FF:000072">
    <property type="entry name" value="zinc finger protein 143 isoform X1"/>
    <property type="match status" value="1"/>
</dbReference>
<gene>
    <name evidence="10" type="ORF">HYPSUDRAFT_35811</name>
</gene>
<dbReference type="GO" id="GO:0031519">
    <property type="term" value="C:PcG protein complex"/>
    <property type="evidence" value="ECO:0007669"/>
    <property type="project" value="TreeGrafter"/>
</dbReference>
<comment type="subcellular location">
    <subcellularLocation>
        <location evidence="1">Nucleus</location>
    </subcellularLocation>
</comment>
<evidence type="ECO:0000256" key="2">
    <source>
        <dbReference type="ARBA" id="ARBA00022723"/>
    </source>
</evidence>
<dbReference type="GO" id="GO:0000785">
    <property type="term" value="C:chromatin"/>
    <property type="evidence" value="ECO:0007669"/>
    <property type="project" value="TreeGrafter"/>
</dbReference>
<evidence type="ECO:0000256" key="5">
    <source>
        <dbReference type="ARBA" id="ARBA00022833"/>
    </source>
</evidence>
<feature type="compositionally biased region" description="Basic and acidic residues" evidence="8">
    <location>
        <begin position="183"/>
        <end position="195"/>
    </location>
</feature>
<feature type="compositionally biased region" description="Acidic residues" evidence="8">
    <location>
        <begin position="549"/>
        <end position="558"/>
    </location>
</feature>
<evidence type="ECO:0000256" key="7">
    <source>
        <dbReference type="PROSITE-ProRule" id="PRU00042"/>
    </source>
</evidence>
<evidence type="ECO:0000256" key="4">
    <source>
        <dbReference type="ARBA" id="ARBA00022771"/>
    </source>
</evidence>
<protein>
    <recommendedName>
        <fullName evidence="9">C2H2-type domain-containing protein</fullName>
    </recommendedName>
</protein>
<keyword evidence="3" id="KW-0677">Repeat</keyword>
<dbReference type="FunFam" id="3.30.160.60:FF:000744">
    <property type="entry name" value="zinc finger E-box-binding homeobox 1"/>
    <property type="match status" value="1"/>
</dbReference>
<keyword evidence="5" id="KW-0862">Zinc</keyword>
<feature type="domain" description="C2H2-type" evidence="9">
    <location>
        <begin position="410"/>
        <end position="439"/>
    </location>
</feature>
<keyword evidence="4 7" id="KW-0863">Zinc-finger</keyword>
<dbReference type="GO" id="GO:0008270">
    <property type="term" value="F:zinc ion binding"/>
    <property type="evidence" value="ECO:0007669"/>
    <property type="project" value="UniProtKB-KW"/>
</dbReference>
<dbReference type="OrthoDB" id="654211at2759"/>
<dbReference type="PANTHER" id="PTHR14003:SF19">
    <property type="entry name" value="YY2 TRANSCRIPTION FACTOR"/>
    <property type="match status" value="1"/>
</dbReference>
<evidence type="ECO:0000256" key="3">
    <source>
        <dbReference type="ARBA" id="ARBA00022737"/>
    </source>
</evidence>
<keyword evidence="11" id="KW-1185">Reference proteome</keyword>
<feature type="compositionally biased region" description="Basic and acidic residues" evidence="8">
    <location>
        <begin position="267"/>
        <end position="277"/>
    </location>
</feature>
<evidence type="ECO:0000256" key="6">
    <source>
        <dbReference type="ARBA" id="ARBA00023242"/>
    </source>
</evidence>
<dbReference type="OMA" id="THDPTWE"/>
<feature type="domain" description="C2H2-type" evidence="9">
    <location>
        <begin position="380"/>
        <end position="409"/>
    </location>
</feature>
<dbReference type="GO" id="GO:0000981">
    <property type="term" value="F:DNA-binding transcription factor activity, RNA polymerase II-specific"/>
    <property type="evidence" value="ECO:0007669"/>
    <property type="project" value="UniProtKB-ARBA"/>
</dbReference>
<dbReference type="GO" id="GO:0000978">
    <property type="term" value="F:RNA polymerase II cis-regulatory region sequence-specific DNA binding"/>
    <property type="evidence" value="ECO:0007669"/>
    <property type="project" value="TreeGrafter"/>
</dbReference>
<keyword evidence="6" id="KW-0539">Nucleus</keyword>
<feature type="region of interest" description="Disordered" evidence="8">
    <location>
        <begin position="147"/>
        <end position="250"/>
    </location>
</feature>
<name>A0A0D2MT75_HYPSF</name>
<dbReference type="SUPFAM" id="SSF57667">
    <property type="entry name" value="beta-beta-alpha zinc fingers"/>
    <property type="match status" value="2"/>
</dbReference>
<evidence type="ECO:0000259" key="9">
    <source>
        <dbReference type="PROSITE" id="PS50157"/>
    </source>
</evidence>
<evidence type="ECO:0000256" key="1">
    <source>
        <dbReference type="ARBA" id="ARBA00004123"/>
    </source>
</evidence>
<accession>A0A0D2MT75</accession>
<feature type="region of interest" description="Disordered" evidence="8">
    <location>
        <begin position="1"/>
        <end position="55"/>
    </location>
</feature>